<reference evidence="1" key="1">
    <citation type="journal article" date="2023" name="Genome Biol. Evol.">
        <title>Long-read-based Genome Assembly of Drosophila gunungcola Reveals Fewer Chemosensory Genes in Flower-breeding Species.</title>
        <authorList>
            <person name="Negi A."/>
            <person name="Liao B.Y."/>
            <person name="Yeh S.D."/>
        </authorList>
    </citation>
    <scope>NUCLEOTIDE SEQUENCE</scope>
    <source>
        <strain evidence="1">Sukarami</strain>
    </source>
</reference>
<dbReference type="EMBL" id="JAMKOV010000012">
    <property type="protein sequence ID" value="KAI8037505.1"/>
    <property type="molecule type" value="Genomic_DNA"/>
</dbReference>
<evidence type="ECO:0000313" key="1">
    <source>
        <dbReference type="EMBL" id="KAI8037505.1"/>
    </source>
</evidence>
<evidence type="ECO:0000313" key="2">
    <source>
        <dbReference type="Proteomes" id="UP001059596"/>
    </source>
</evidence>
<sequence>MRDLCVCGKFSKSFLSSDIGSMTERAGNCLQLLVVELHHRHHHHHRVRRHRRLTL</sequence>
<keyword evidence="2" id="KW-1185">Reference proteome</keyword>
<name>A0A9Q0BMY7_9MUSC</name>
<gene>
    <name evidence="1" type="ORF">M5D96_009657</name>
</gene>
<organism evidence="1 2">
    <name type="scientific">Drosophila gunungcola</name>
    <name type="common">fruit fly</name>
    <dbReference type="NCBI Taxonomy" id="103775"/>
    <lineage>
        <taxon>Eukaryota</taxon>
        <taxon>Metazoa</taxon>
        <taxon>Ecdysozoa</taxon>
        <taxon>Arthropoda</taxon>
        <taxon>Hexapoda</taxon>
        <taxon>Insecta</taxon>
        <taxon>Pterygota</taxon>
        <taxon>Neoptera</taxon>
        <taxon>Endopterygota</taxon>
        <taxon>Diptera</taxon>
        <taxon>Brachycera</taxon>
        <taxon>Muscomorpha</taxon>
        <taxon>Ephydroidea</taxon>
        <taxon>Drosophilidae</taxon>
        <taxon>Drosophila</taxon>
        <taxon>Sophophora</taxon>
    </lineage>
</organism>
<comment type="caution">
    <text evidence="1">The sequence shown here is derived from an EMBL/GenBank/DDBJ whole genome shotgun (WGS) entry which is preliminary data.</text>
</comment>
<dbReference type="Proteomes" id="UP001059596">
    <property type="component" value="Unassembled WGS sequence"/>
</dbReference>
<protein>
    <submittedName>
        <fullName evidence="1">Uncharacterized protein</fullName>
    </submittedName>
</protein>
<proteinExistence type="predicted"/>
<accession>A0A9Q0BMY7</accession>
<dbReference type="AlphaFoldDB" id="A0A9Q0BMY7"/>